<dbReference type="Pfam" id="PF01582">
    <property type="entry name" value="TIR"/>
    <property type="match status" value="1"/>
</dbReference>
<dbReference type="GO" id="GO:0007165">
    <property type="term" value="P:signal transduction"/>
    <property type="evidence" value="ECO:0007669"/>
    <property type="project" value="InterPro"/>
</dbReference>
<dbReference type="GO" id="GO:0050832">
    <property type="term" value="P:defense response to fungus"/>
    <property type="evidence" value="ECO:0007669"/>
    <property type="project" value="UniProtKB-ARBA"/>
</dbReference>
<evidence type="ECO:0000256" key="3">
    <source>
        <dbReference type="ARBA" id="ARBA00011982"/>
    </source>
</evidence>
<evidence type="ECO:0000256" key="6">
    <source>
        <dbReference type="ARBA" id="ARBA00023027"/>
    </source>
</evidence>
<dbReference type="SUPFAM" id="SSF56672">
    <property type="entry name" value="DNA/RNA polymerases"/>
    <property type="match status" value="1"/>
</dbReference>
<dbReference type="EC" id="3.2.2.6" evidence="3"/>
<protein>
    <recommendedName>
        <fullName evidence="3">ADP-ribosyl cyclase/cyclic ADP-ribose hydrolase</fullName>
        <ecNumber evidence="3">3.2.2.6</ecNumber>
    </recommendedName>
</protein>
<evidence type="ECO:0000256" key="2">
    <source>
        <dbReference type="ARBA" id="ARBA00004496"/>
    </source>
</evidence>
<evidence type="ECO:0000256" key="7">
    <source>
        <dbReference type="ARBA" id="ARBA00023242"/>
    </source>
</evidence>
<dbReference type="GO" id="GO:0005737">
    <property type="term" value="C:cytoplasm"/>
    <property type="evidence" value="ECO:0007669"/>
    <property type="project" value="UniProtKB-SubCell"/>
</dbReference>
<evidence type="ECO:0000259" key="10">
    <source>
        <dbReference type="PROSITE" id="PS50104"/>
    </source>
</evidence>
<dbReference type="InterPro" id="IPR035897">
    <property type="entry name" value="Toll_tir_struct_dom_sf"/>
</dbReference>
<dbReference type="FunFam" id="3.40.50.10140:FF:000007">
    <property type="entry name" value="Disease resistance protein (TIR-NBS-LRR class)"/>
    <property type="match status" value="1"/>
</dbReference>
<dbReference type="GO" id="GO:0005634">
    <property type="term" value="C:nucleus"/>
    <property type="evidence" value="ECO:0007669"/>
    <property type="project" value="UniProtKB-SubCell"/>
</dbReference>
<dbReference type="GO" id="GO:0061809">
    <property type="term" value="F:NAD+ nucleosidase activity, cyclic ADP-ribose generating"/>
    <property type="evidence" value="ECO:0007669"/>
    <property type="project" value="UniProtKB-EC"/>
</dbReference>
<evidence type="ECO:0000256" key="9">
    <source>
        <dbReference type="ARBA" id="ARBA00061488"/>
    </source>
</evidence>
<organism evidence="11 12">
    <name type="scientific">Vitis vinifera</name>
    <name type="common">Grape</name>
    <dbReference type="NCBI Taxonomy" id="29760"/>
    <lineage>
        <taxon>Eukaryota</taxon>
        <taxon>Viridiplantae</taxon>
        <taxon>Streptophyta</taxon>
        <taxon>Embryophyta</taxon>
        <taxon>Tracheophyta</taxon>
        <taxon>Spermatophyta</taxon>
        <taxon>Magnoliopsida</taxon>
        <taxon>eudicotyledons</taxon>
        <taxon>Gunneridae</taxon>
        <taxon>Pentapetalae</taxon>
        <taxon>rosids</taxon>
        <taxon>Vitales</taxon>
        <taxon>Vitaceae</taxon>
        <taxon>Viteae</taxon>
        <taxon>Vitis</taxon>
    </lineage>
</organism>
<reference evidence="11 12" key="1">
    <citation type="journal article" date="2018" name="PLoS Genet.">
        <title>Population sequencing reveals clonal diversity and ancestral inbreeding in the grapevine cultivar Chardonnay.</title>
        <authorList>
            <person name="Roach M.J."/>
            <person name="Johnson D.L."/>
            <person name="Bohlmann J."/>
            <person name="van Vuuren H.J."/>
            <person name="Jones S.J."/>
            <person name="Pretorius I.S."/>
            <person name="Schmidt S.A."/>
            <person name="Borneman A.R."/>
        </authorList>
    </citation>
    <scope>NUCLEOTIDE SEQUENCE [LARGE SCALE GENOMIC DNA]</scope>
    <source>
        <strain evidence="12">cv. Chardonnay</strain>
        <tissue evidence="11">Leaf</tissue>
    </source>
</reference>
<dbReference type="InterPro" id="IPR013103">
    <property type="entry name" value="RVT_2"/>
</dbReference>
<dbReference type="CDD" id="cd09272">
    <property type="entry name" value="RNase_HI_RT_Ty1"/>
    <property type="match status" value="1"/>
</dbReference>
<keyword evidence="4" id="KW-0963">Cytoplasm</keyword>
<evidence type="ECO:0000256" key="8">
    <source>
        <dbReference type="ARBA" id="ARBA00047304"/>
    </source>
</evidence>
<comment type="catalytic activity">
    <reaction evidence="8">
        <text>NAD(+) + H2O = ADP-D-ribose + nicotinamide + H(+)</text>
        <dbReference type="Rhea" id="RHEA:16301"/>
        <dbReference type="ChEBI" id="CHEBI:15377"/>
        <dbReference type="ChEBI" id="CHEBI:15378"/>
        <dbReference type="ChEBI" id="CHEBI:17154"/>
        <dbReference type="ChEBI" id="CHEBI:57540"/>
        <dbReference type="ChEBI" id="CHEBI:57967"/>
        <dbReference type="EC" id="3.2.2.6"/>
    </reaction>
    <physiologicalReaction direction="left-to-right" evidence="8">
        <dbReference type="Rhea" id="RHEA:16302"/>
    </physiologicalReaction>
</comment>
<evidence type="ECO:0000256" key="4">
    <source>
        <dbReference type="ARBA" id="ARBA00022490"/>
    </source>
</evidence>
<dbReference type="InterPro" id="IPR000157">
    <property type="entry name" value="TIR_dom"/>
</dbReference>
<keyword evidence="7" id="KW-0539">Nucleus</keyword>
<dbReference type="PROSITE" id="PS50104">
    <property type="entry name" value="TIR"/>
    <property type="match status" value="1"/>
</dbReference>
<dbReference type="SUPFAM" id="SSF52200">
    <property type="entry name" value="Toll/Interleukin receptor TIR domain"/>
    <property type="match status" value="1"/>
</dbReference>
<dbReference type="EMBL" id="QGNW01000117">
    <property type="protein sequence ID" value="RVW94949.1"/>
    <property type="molecule type" value="Genomic_DNA"/>
</dbReference>
<comment type="caution">
    <text evidence="11">The sequence shown here is derived from an EMBL/GenBank/DDBJ whole genome shotgun (WGS) entry which is preliminary data.</text>
</comment>
<dbReference type="SMART" id="SM00255">
    <property type="entry name" value="TIR"/>
    <property type="match status" value="1"/>
</dbReference>
<keyword evidence="5" id="KW-0378">Hydrolase</keyword>
<evidence type="ECO:0000256" key="5">
    <source>
        <dbReference type="ARBA" id="ARBA00022801"/>
    </source>
</evidence>
<evidence type="ECO:0000256" key="1">
    <source>
        <dbReference type="ARBA" id="ARBA00004123"/>
    </source>
</evidence>
<dbReference type="Proteomes" id="UP000288805">
    <property type="component" value="Unassembled WGS sequence"/>
</dbReference>
<dbReference type="InterPro" id="IPR043502">
    <property type="entry name" value="DNA/RNA_pol_sf"/>
</dbReference>
<comment type="similarity">
    <text evidence="9">Belongs to the disease resistance TIR-NB-LRR family.</text>
</comment>
<dbReference type="Gene3D" id="3.40.50.10140">
    <property type="entry name" value="Toll/interleukin-1 receptor homology (TIR) domain"/>
    <property type="match status" value="1"/>
</dbReference>
<dbReference type="PANTHER" id="PTHR32009:SF39">
    <property type="entry name" value="TIR DOMAIN-CONTAINING PROTEIN"/>
    <property type="match status" value="1"/>
</dbReference>
<keyword evidence="6" id="KW-0520">NAD</keyword>
<evidence type="ECO:0000313" key="12">
    <source>
        <dbReference type="Proteomes" id="UP000288805"/>
    </source>
</evidence>
<evidence type="ECO:0000313" key="11">
    <source>
        <dbReference type="EMBL" id="RVW94949.1"/>
    </source>
</evidence>
<sequence>MDVKTAFLNGDLNEKVYMEQPEGFVLLGNENKVCKLVKSLYGLKQAPKQWHEKFDHAILSDEFRHNNVDKCLYSKTCDDYMVIVCLYVDDMLILSDDMKGIIETKRFLSSTFKMKDLGEVDIILGIKVKRNSGGYALNQTHYIEKVVNKFSHLKIKDVNTPFDSSIKLEKNDGRSMAQLEYASTIGSLMYAAQCTRVDISFAVSKLSRFISNPSADHWKPIGRVLGYLKNTKELSLQYSKFPTIIEGYSDASWISSVGDNLSTTGWVFTLGGGAVSWGSKKQTCISHSTMEAEFIALAATGKEVEWLRDLMMDIPFTVNNVSTVSIHCDSQATLAHAYSGVYNGKSRHISIRHEVKLKAFNEIQSMCDKHLKGNKDAGRISPMNNWFNATSNLGFQRSFVTITLRGEDIRNDFTDHLFVNLDGMGIKTFRDDQLERGEEIKSELLKTIKESRISIVVFSKNYARSKWCLDESAKIMECREEMEQIVLPVFYHVDPSNVRKQTGSFGEAFSIHGRNVDEKKVQRWRVSLIEASNLSGFRVNDG</sequence>
<dbReference type="Pfam" id="PF07727">
    <property type="entry name" value="RVT_2"/>
    <property type="match status" value="1"/>
</dbReference>
<comment type="subcellular location">
    <subcellularLocation>
        <location evidence="2">Cytoplasm</location>
    </subcellularLocation>
    <subcellularLocation>
        <location evidence="1">Nucleus</location>
    </subcellularLocation>
</comment>
<dbReference type="PANTHER" id="PTHR32009">
    <property type="entry name" value="TMV RESISTANCE PROTEIN N-LIKE"/>
    <property type="match status" value="1"/>
</dbReference>
<name>A0A438IEW3_VITVI</name>
<dbReference type="AlphaFoldDB" id="A0A438IEW3"/>
<feature type="domain" description="TIR" evidence="10">
    <location>
        <begin position="396"/>
        <end position="532"/>
    </location>
</feature>
<accession>A0A438IEW3</accession>
<gene>
    <name evidence="11" type="primary">POLX_3888</name>
    <name evidence="11" type="ORF">CK203_040041</name>
</gene>
<proteinExistence type="inferred from homology"/>
<dbReference type="GO" id="GO:0043068">
    <property type="term" value="P:positive regulation of programmed cell death"/>
    <property type="evidence" value="ECO:0007669"/>
    <property type="project" value="UniProtKB-ARBA"/>
</dbReference>